<reference evidence="5 6" key="1">
    <citation type="submission" date="2018-04" db="EMBL/GenBank/DDBJ databases">
        <authorList>
            <person name="Vogel A."/>
        </authorList>
    </citation>
    <scope>NUCLEOTIDE SEQUENCE [LARGE SCALE GENOMIC DNA]</scope>
</reference>
<dbReference type="GO" id="GO:0005839">
    <property type="term" value="C:proteasome core complex"/>
    <property type="evidence" value="ECO:0007669"/>
    <property type="project" value="InterPro"/>
</dbReference>
<dbReference type="PANTHER" id="PTHR11599">
    <property type="entry name" value="PROTEASOME SUBUNIT ALPHA/BETA"/>
    <property type="match status" value="1"/>
</dbReference>
<gene>
    <name evidence="5" type="ORF">CCAM_LOCUS446</name>
</gene>
<keyword evidence="1 4" id="KW-0963">Cytoplasm</keyword>
<comment type="similarity">
    <text evidence="4">Belongs to the peptidase T1B family.</text>
</comment>
<dbReference type="Pfam" id="PF00227">
    <property type="entry name" value="Proteasome"/>
    <property type="match status" value="1"/>
</dbReference>
<name>A0A484JZW1_9ASTE</name>
<comment type="subcellular location">
    <subcellularLocation>
        <location evidence="4">Cytoplasm</location>
    </subcellularLocation>
    <subcellularLocation>
        <location evidence="4">Nucleus</location>
    </subcellularLocation>
</comment>
<keyword evidence="3 4" id="KW-0539">Nucleus</keyword>
<dbReference type="Gene3D" id="3.60.20.10">
    <property type="entry name" value="Glutamine Phosphoribosylpyrophosphate, subunit 1, domain 1"/>
    <property type="match status" value="1"/>
</dbReference>
<dbReference type="InterPro" id="IPR001353">
    <property type="entry name" value="Proteasome_sua/b"/>
</dbReference>
<sequence length="211" mass="23721">MESVDDFRRMTKLRECVFGLVGDGFVIAAADASPGYNFTGDNTTEDKITVLDSHKLVAAVGFPADRHKIMHSIEDNWDGITWATESTANFIRAKLNNALNNGEVERLSMLVAGYDEVEGPSLYHIDGNASMKKVEKGVFDGNGCYYNLRMVNNRYDRRMSLEDAIRLVDDCMAELKSRRVMKTPYYGVKIVDKDGVRVHIPVQNCVIRSSR</sequence>
<dbReference type="EMBL" id="OOIL02000001">
    <property type="protein sequence ID" value="VFQ58670.1"/>
    <property type="molecule type" value="Genomic_DNA"/>
</dbReference>
<comment type="subunit">
    <text evidence="4">Component of the proteasome complex.</text>
</comment>
<dbReference type="InterPro" id="IPR029055">
    <property type="entry name" value="Ntn_hydrolases_N"/>
</dbReference>
<comment type="function">
    <text evidence="4">Component of the proteasome, a multicatalytic proteinase complex which is characterized by its ability to cleave peptides with Arg, Phe, Tyr, Leu, and Glu adjacent to the leaving group at neutral or slightly basic pH. The proteasome has an ATP-dependent proteolytic activity.</text>
</comment>
<dbReference type="Proteomes" id="UP000595140">
    <property type="component" value="Unassembled WGS sequence"/>
</dbReference>
<accession>A0A484JZW1</accession>
<dbReference type="InterPro" id="IPR016050">
    <property type="entry name" value="Proteasome_bsu_CS"/>
</dbReference>
<dbReference type="SUPFAM" id="SSF56235">
    <property type="entry name" value="N-terminal nucleophile aminohydrolases (Ntn hydrolases)"/>
    <property type="match status" value="1"/>
</dbReference>
<dbReference type="GO" id="GO:0005634">
    <property type="term" value="C:nucleus"/>
    <property type="evidence" value="ECO:0007669"/>
    <property type="project" value="UniProtKB-SubCell"/>
</dbReference>
<evidence type="ECO:0000256" key="1">
    <source>
        <dbReference type="ARBA" id="ARBA00022490"/>
    </source>
</evidence>
<evidence type="ECO:0000256" key="2">
    <source>
        <dbReference type="ARBA" id="ARBA00022942"/>
    </source>
</evidence>
<dbReference type="GO" id="GO:0005737">
    <property type="term" value="C:cytoplasm"/>
    <property type="evidence" value="ECO:0007669"/>
    <property type="project" value="UniProtKB-SubCell"/>
</dbReference>
<dbReference type="GO" id="GO:0051603">
    <property type="term" value="P:proteolysis involved in protein catabolic process"/>
    <property type="evidence" value="ECO:0007669"/>
    <property type="project" value="InterPro"/>
</dbReference>
<evidence type="ECO:0000256" key="3">
    <source>
        <dbReference type="ARBA" id="ARBA00023242"/>
    </source>
</evidence>
<dbReference type="PROSITE" id="PS00854">
    <property type="entry name" value="PROTEASOME_BETA_1"/>
    <property type="match status" value="1"/>
</dbReference>
<evidence type="ECO:0000313" key="6">
    <source>
        <dbReference type="Proteomes" id="UP000595140"/>
    </source>
</evidence>
<protein>
    <recommendedName>
        <fullName evidence="4">Proteasome subunit beta</fullName>
    </recommendedName>
</protein>
<keyword evidence="6" id="KW-1185">Reference proteome</keyword>
<dbReference type="InterPro" id="IPR050115">
    <property type="entry name" value="Proteasome_alpha"/>
</dbReference>
<evidence type="ECO:0000256" key="4">
    <source>
        <dbReference type="RuleBase" id="RU004203"/>
    </source>
</evidence>
<evidence type="ECO:0000313" key="5">
    <source>
        <dbReference type="EMBL" id="VFQ58670.1"/>
    </source>
</evidence>
<organism evidence="5 6">
    <name type="scientific">Cuscuta campestris</name>
    <dbReference type="NCBI Taxonomy" id="132261"/>
    <lineage>
        <taxon>Eukaryota</taxon>
        <taxon>Viridiplantae</taxon>
        <taxon>Streptophyta</taxon>
        <taxon>Embryophyta</taxon>
        <taxon>Tracheophyta</taxon>
        <taxon>Spermatophyta</taxon>
        <taxon>Magnoliopsida</taxon>
        <taxon>eudicotyledons</taxon>
        <taxon>Gunneridae</taxon>
        <taxon>Pentapetalae</taxon>
        <taxon>asterids</taxon>
        <taxon>lamiids</taxon>
        <taxon>Solanales</taxon>
        <taxon>Convolvulaceae</taxon>
        <taxon>Cuscuteae</taxon>
        <taxon>Cuscuta</taxon>
        <taxon>Cuscuta subgen. Grammica</taxon>
        <taxon>Cuscuta sect. Cleistogrammica</taxon>
    </lineage>
</organism>
<dbReference type="OrthoDB" id="268428at2759"/>
<proteinExistence type="inferred from homology"/>
<dbReference type="AlphaFoldDB" id="A0A484JZW1"/>
<keyword evidence="2 4" id="KW-0647">Proteasome</keyword>